<dbReference type="Gene3D" id="3.40.50.720">
    <property type="entry name" value="NAD(P)-binding Rossmann-like Domain"/>
    <property type="match status" value="1"/>
</dbReference>
<dbReference type="PRINTS" id="PR00081">
    <property type="entry name" value="GDHRDH"/>
</dbReference>
<evidence type="ECO:0000256" key="1">
    <source>
        <dbReference type="ARBA" id="ARBA00023002"/>
    </source>
</evidence>
<gene>
    <name evidence="3" type="ORF">J2S11_001856</name>
</gene>
<sequence>MEGKIVIVTGANAGMGLATTIELAKLGATVIMACRDKERGKKALQVAQEESGSQHIHLMTCDLGSFQSIRTFVEEFKVAHSHLDVLINNAGVVTIKRTVTPEGHEAMMGVNHLGHFLLTNLLLDWLARADHGRVVVLSSGAHKAGRIHFEDPNLTKSFNVMKGYAQSKLANTLFTKELAERLKGTGITVNSVHPGGVSTSLGVDRKSGFGKTIHSLLRPFFLTPAQGAETAVYLATSPEVIEVSGEYFYKKKVAPVAKQAKDNQAAKKLWVWSEEETGLLRS</sequence>
<proteinExistence type="inferred from homology"/>
<evidence type="ECO:0000313" key="4">
    <source>
        <dbReference type="Proteomes" id="UP001235840"/>
    </source>
</evidence>
<accession>A0ABT9VY88</accession>
<dbReference type="SUPFAM" id="SSF51735">
    <property type="entry name" value="NAD(P)-binding Rossmann-fold domains"/>
    <property type="match status" value="1"/>
</dbReference>
<comment type="similarity">
    <text evidence="2">Belongs to the short-chain dehydrogenases/reductases (SDR) family.</text>
</comment>
<dbReference type="Proteomes" id="UP001235840">
    <property type="component" value="Unassembled WGS sequence"/>
</dbReference>
<dbReference type="RefSeq" id="WP_307393731.1">
    <property type="nucleotide sequence ID" value="NZ_BAAADK010000032.1"/>
</dbReference>
<dbReference type="InterPro" id="IPR036291">
    <property type="entry name" value="NAD(P)-bd_dom_sf"/>
</dbReference>
<dbReference type="Pfam" id="PF00106">
    <property type="entry name" value="adh_short"/>
    <property type="match status" value="1"/>
</dbReference>
<dbReference type="PRINTS" id="PR00080">
    <property type="entry name" value="SDRFAMILY"/>
</dbReference>
<keyword evidence="1" id="KW-0560">Oxidoreductase</keyword>
<evidence type="ECO:0000256" key="2">
    <source>
        <dbReference type="RuleBase" id="RU000363"/>
    </source>
</evidence>
<comment type="caution">
    <text evidence="3">The sequence shown here is derived from an EMBL/GenBank/DDBJ whole genome shotgun (WGS) entry which is preliminary data.</text>
</comment>
<dbReference type="PANTHER" id="PTHR43157">
    <property type="entry name" value="PHOSPHATIDYLINOSITOL-GLYCAN BIOSYNTHESIS CLASS F PROTEIN-RELATED"/>
    <property type="match status" value="1"/>
</dbReference>
<protein>
    <submittedName>
        <fullName evidence="3">NAD(P)-dependent dehydrogenase (Short-subunit alcohol dehydrogenase family)</fullName>
    </submittedName>
</protein>
<name>A0ABT9VY88_9BACI</name>
<reference evidence="3 4" key="1">
    <citation type="submission" date="2023-07" db="EMBL/GenBank/DDBJ databases">
        <title>Genomic Encyclopedia of Type Strains, Phase IV (KMG-IV): sequencing the most valuable type-strain genomes for metagenomic binning, comparative biology and taxonomic classification.</title>
        <authorList>
            <person name="Goeker M."/>
        </authorList>
    </citation>
    <scope>NUCLEOTIDE SEQUENCE [LARGE SCALE GENOMIC DNA]</scope>
    <source>
        <strain evidence="3 4">DSM 12751</strain>
    </source>
</reference>
<organism evidence="3 4">
    <name type="scientific">Caldalkalibacillus horti</name>
    <dbReference type="NCBI Taxonomy" id="77523"/>
    <lineage>
        <taxon>Bacteria</taxon>
        <taxon>Bacillati</taxon>
        <taxon>Bacillota</taxon>
        <taxon>Bacilli</taxon>
        <taxon>Bacillales</taxon>
        <taxon>Bacillaceae</taxon>
        <taxon>Caldalkalibacillus</taxon>
    </lineage>
</organism>
<evidence type="ECO:0000313" key="3">
    <source>
        <dbReference type="EMBL" id="MDQ0165955.1"/>
    </source>
</evidence>
<dbReference type="InterPro" id="IPR002347">
    <property type="entry name" value="SDR_fam"/>
</dbReference>
<dbReference type="PANTHER" id="PTHR43157:SF31">
    <property type="entry name" value="PHOSPHATIDYLINOSITOL-GLYCAN BIOSYNTHESIS CLASS F PROTEIN"/>
    <property type="match status" value="1"/>
</dbReference>
<dbReference type="EMBL" id="JAUSTY010000006">
    <property type="protein sequence ID" value="MDQ0165955.1"/>
    <property type="molecule type" value="Genomic_DNA"/>
</dbReference>
<keyword evidence="4" id="KW-1185">Reference proteome</keyword>
<dbReference type="CDD" id="cd05327">
    <property type="entry name" value="retinol-DH_like_SDR_c_like"/>
    <property type="match status" value="1"/>
</dbReference>